<accession>A0A5D4IQA8</accession>
<dbReference type="InterPro" id="IPR047629">
    <property type="entry name" value="IS1182_transpos"/>
</dbReference>
<feature type="domain" description="Transposase InsH N-terminal" evidence="1">
    <location>
        <begin position="37"/>
        <end position="113"/>
    </location>
</feature>
<dbReference type="PANTHER" id="PTHR35604:SF2">
    <property type="entry name" value="TRANSPOSASE INSH FOR INSERTION SEQUENCE ELEMENT IS5A-RELATED"/>
    <property type="match status" value="1"/>
</dbReference>
<dbReference type="Proteomes" id="UP000323242">
    <property type="component" value="Unassembled WGS sequence"/>
</dbReference>
<feature type="domain" description="Transposase DDE" evidence="2">
    <location>
        <begin position="395"/>
        <end position="516"/>
    </location>
</feature>
<evidence type="ECO:0000313" key="4">
    <source>
        <dbReference type="Proteomes" id="UP000323242"/>
    </source>
</evidence>
<comment type="caution">
    <text evidence="3">The sequence shown here is derived from an EMBL/GenBank/DDBJ whole genome shotgun (WGS) entry which is preliminary data.</text>
</comment>
<dbReference type="Pfam" id="PF13751">
    <property type="entry name" value="DDE_Tnp_1_6"/>
    <property type="match status" value="1"/>
</dbReference>
<evidence type="ECO:0000259" key="2">
    <source>
        <dbReference type="Pfam" id="PF13751"/>
    </source>
</evidence>
<evidence type="ECO:0000313" key="3">
    <source>
        <dbReference type="EMBL" id="TYR55012.1"/>
    </source>
</evidence>
<proteinExistence type="predicted"/>
<dbReference type="EMBL" id="VSZQ01000154">
    <property type="protein sequence ID" value="TYR55012.1"/>
    <property type="molecule type" value="Genomic_DNA"/>
</dbReference>
<keyword evidence="4" id="KW-1185">Reference proteome</keyword>
<dbReference type="InterPro" id="IPR025668">
    <property type="entry name" value="Tnp_DDE_dom"/>
</dbReference>
<dbReference type="NCBIfam" id="NF033551">
    <property type="entry name" value="transpos_IS1182"/>
    <property type="match status" value="1"/>
</dbReference>
<dbReference type="AlphaFoldDB" id="A0A5D4IQA8"/>
<name>A0A5D4IQA8_9ACTN</name>
<reference evidence="3 4" key="1">
    <citation type="submission" date="2019-08" db="EMBL/GenBank/DDBJ databases">
        <title>Draft genome for granaticin producer strain Streptomyces parvus C05.</title>
        <authorList>
            <person name="Gonzalez-Pimentel J.L."/>
        </authorList>
    </citation>
    <scope>NUCLEOTIDE SEQUENCE [LARGE SCALE GENOMIC DNA]</scope>
    <source>
        <strain evidence="3 4">C05</strain>
    </source>
</reference>
<dbReference type="Pfam" id="PF05598">
    <property type="entry name" value="DUF772"/>
    <property type="match status" value="1"/>
</dbReference>
<evidence type="ECO:0000259" key="1">
    <source>
        <dbReference type="Pfam" id="PF05598"/>
    </source>
</evidence>
<dbReference type="InterPro" id="IPR008490">
    <property type="entry name" value="Transposase_InsH_N"/>
</dbReference>
<sequence>MSVRPLSVVVVPELTARMARASNPRGTTAMWVRDQLDGLWDDEDFVCWYPRDGRPGLSPAQLATVCVLQFLLNLSDRQAAEAVRCRIDFKYALAMELDDPGFHHSVLTDFRDRLSRDDRADQLLSLALDRMRRAGLVKERGRQRTDSTQVLAAARELTRLELVLEAVRAALGEAATRAPEILDELVDAEWAVRYGRPVRLPSQPSHPVTRLKQAGTDARRLLERLPPHQRGPRAEALRQIMVQNFLLDTRGTLRPRTEKDGQPKGALRIVSPYDREARQAIRGNTRWSGCLVHITETCDADSRVNLITDIATTTPTRDTEALPGIHHRLSDRRLLPGQHLVDGGYVSIALLDRSARDHQVQLIGPVKASGAWQHKEQTGFTRDDFTIDFDRRRVTCPNGQTSRNWIEAPAMAPYTAARFHPTQCNPCPDRPACTRGTSARTVNFLPRHLHELQALNRTDQQDRQWKQLYATRSGVEDTICELVNGHQARRSRYHGLRKTHVQHVLTGIAINIERLASRAPAHAHSPRPPTAFQKYLDSRSLSWECWWRQGK</sequence>
<protein>
    <submittedName>
        <fullName evidence="3">IS1182 family transposase</fullName>
    </submittedName>
</protein>
<dbReference type="PANTHER" id="PTHR35604">
    <property type="entry name" value="TRANSPOSASE INSH FOR INSERTION SEQUENCE ELEMENT IS5A-RELATED"/>
    <property type="match status" value="1"/>
</dbReference>
<gene>
    <name evidence="3" type="ORF">FY004_25155</name>
</gene>
<organism evidence="3 4">
    <name type="scientific">Streptomyces parvus</name>
    <dbReference type="NCBI Taxonomy" id="66428"/>
    <lineage>
        <taxon>Bacteria</taxon>
        <taxon>Bacillati</taxon>
        <taxon>Actinomycetota</taxon>
        <taxon>Actinomycetes</taxon>
        <taxon>Kitasatosporales</taxon>
        <taxon>Streptomycetaceae</taxon>
        <taxon>Streptomyces</taxon>
    </lineage>
</organism>